<feature type="domain" description="CBM10" evidence="8">
    <location>
        <begin position="21"/>
        <end position="58"/>
    </location>
</feature>
<evidence type="ECO:0000256" key="3">
    <source>
        <dbReference type="ARBA" id="ARBA00022737"/>
    </source>
</evidence>
<dbReference type="Pfam" id="PF02013">
    <property type="entry name" value="CBM_10"/>
    <property type="match status" value="3"/>
</dbReference>
<organism evidence="9">
    <name type="scientific">Piromyces rhizinflatus</name>
    <dbReference type="NCBI Taxonomy" id="73428"/>
    <lineage>
        <taxon>Eukaryota</taxon>
        <taxon>Fungi</taxon>
        <taxon>Fungi incertae sedis</taxon>
        <taxon>Chytridiomycota</taxon>
        <taxon>Chytridiomycota incertae sedis</taxon>
        <taxon>Neocallimastigomycetes</taxon>
        <taxon>Neocallimastigales</taxon>
        <taxon>Neocallimastigaceae</taxon>
        <taxon>Piromyces</taxon>
    </lineage>
</organism>
<dbReference type="InterPro" id="IPR050386">
    <property type="entry name" value="Glycosyl_hydrolase_5"/>
</dbReference>
<name>Q9Y870_9FUNG</name>
<dbReference type="InterPro" id="IPR009034">
    <property type="entry name" value="Dockerin_dom_fun_sf"/>
</dbReference>
<feature type="signal peptide" evidence="7">
    <location>
        <begin position="1"/>
        <end position="19"/>
    </location>
</feature>
<protein>
    <submittedName>
        <fullName evidence="9">Endoglucanase</fullName>
    </submittedName>
</protein>
<dbReference type="Pfam" id="PF00150">
    <property type="entry name" value="Cellulase"/>
    <property type="match status" value="1"/>
</dbReference>
<proteinExistence type="evidence at transcript level"/>
<dbReference type="GO" id="GO:0009986">
    <property type="term" value="C:cell surface"/>
    <property type="evidence" value="ECO:0007669"/>
    <property type="project" value="TreeGrafter"/>
</dbReference>
<dbReference type="InterPro" id="IPR001547">
    <property type="entry name" value="Glyco_hydro_5"/>
</dbReference>
<reference evidence="9" key="2">
    <citation type="journal article" date="2003" name="Anaerobe">
        <title>A comparative analysis of two cDNA clones of the cellulase gene family from anaerobic fungus Piromyces rhizinflata.</title>
        <authorList>
            <person name="Tsai C.F."/>
            <person name="Qiu X."/>
            <person name="Liu J.H."/>
        </authorList>
    </citation>
    <scope>NUCLEOTIDE SEQUENCE</scope>
    <source>
        <strain evidence="9">2301</strain>
    </source>
</reference>
<feature type="chain" id="PRO_5004337867" evidence="7">
    <location>
        <begin position="20"/>
        <end position="549"/>
    </location>
</feature>
<dbReference type="AlphaFoldDB" id="Q9Y870"/>
<reference evidence="9" key="1">
    <citation type="submission" date="1999-07" db="EMBL/GenBank/DDBJ databases">
        <authorList>
            <person name="Liu J.-H."/>
            <person name="Prenevost K."/>
            <person name="Qiu X."/>
            <person name="Selinger L.B."/>
            <person name="Cheng K.-J."/>
            <person name="Kawchuk L."/>
        </authorList>
    </citation>
    <scope>NUCLEOTIDE SEQUENCE</scope>
    <source>
        <strain evidence="9">2301</strain>
    </source>
</reference>
<dbReference type="GO" id="GO:0009251">
    <property type="term" value="P:glucan catabolic process"/>
    <property type="evidence" value="ECO:0007669"/>
    <property type="project" value="TreeGrafter"/>
</dbReference>
<evidence type="ECO:0000313" key="9">
    <source>
        <dbReference type="EMBL" id="AAD43818.1"/>
    </source>
</evidence>
<keyword evidence="2 7" id="KW-0732">Signal</keyword>
<evidence type="ECO:0000256" key="4">
    <source>
        <dbReference type="ARBA" id="ARBA00022801"/>
    </source>
</evidence>
<keyword evidence="5 6" id="KW-0326">Glycosidase</keyword>
<evidence type="ECO:0000256" key="7">
    <source>
        <dbReference type="SAM" id="SignalP"/>
    </source>
</evidence>
<comment type="similarity">
    <text evidence="1 6">Belongs to the glycosyl hydrolase 5 (cellulase A) family.</text>
</comment>
<dbReference type="PROSITE" id="PS51763">
    <property type="entry name" value="CBM10"/>
    <property type="match status" value="3"/>
</dbReference>
<feature type="domain" description="CBM10" evidence="8">
    <location>
        <begin position="507"/>
        <end position="543"/>
    </location>
</feature>
<dbReference type="GO" id="GO:0008422">
    <property type="term" value="F:beta-glucosidase activity"/>
    <property type="evidence" value="ECO:0007669"/>
    <property type="project" value="TreeGrafter"/>
</dbReference>
<accession>Q9Y870</accession>
<evidence type="ECO:0000256" key="5">
    <source>
        <dbReference type="ARBA" id="ARBA00023295"/>
    </source>
</evidence>
<dbReference type="PROSITE" id="PS00659">
    <property type="entry name" value="GLYCOSYL_HYDROL_F5"/>
    <property type="match status" value="1"/>
</dbReference>
<dbReference type="SUPFAM" id="SSF64571">
    <property type="entry name" value="Cellulose docking domain, dockering"/>
    <property type="match status" value="3"/>
</dbReference>
<dbReference type="Gene3D" id="3.20.20.80">
    <property type="entry name" value="Glycosidases"/>
    <property type="match status" value="1"/>
</dbReference>
<dbReference type="Gene3D" id="3.90.1220.10">
    <property type="entry name" value="Cellulose docking domain, dockering"/>
    <property type="match status" value="3"/>
</dbReference>
<dbReference type="CAZy" id="GH5">
    <property type="family name" value="Glycoside Hydrolase Family 5"/>
</dbReference>
<dbReference type="GO" id="GO:0005576">
    <property type="term" value="C:extracellular region"/>
    <property type="evidence" value="ECO:0007669"/>
    <property type="project" value="TreeGrafter"/>
</dbReference>
<gene>
    <name evidence="9" type="primary">egl-1</name>
</gene>
<dbReference type="InterPro" id="IPR002883">
    <property type="entry name" value="CBM10/Dockerin_dom"/>
</dbReference>
<evidence type="ECO:0000256" key="1">
    <source>
        <dbReference type="ARBA" id="ARBA00005641"/>
    </source>
</evidence>
<evidence type="ECO:0000259" key="8">
    <source>
        <dbReference type="PROSITE" id="PS51763"/>
    </source>
</evidence>
<keyword evidence="4 6" id="KW-0378">Hydrolase</keyword>
<sequence length="549" mass="62631">MKFLNVLYLTGLIVVGSKASDCWSEALGYKCCEIGEAVKYTDESGNWGIVNNEWCGIIEDDEEETTIYVEQAEPTTVDEPVETPVVEPVETETPVVEQVELDPIRDISSKELIKEMKFGWNLGNTLDAECTSWMNYKKDPIGSETCWGNVKTNEEIYKTLIDNQFNVFRIPTTWTGHFGEAPDYKINEQWMKRVHEIVDYPYKNGAFVILNIHHETWNHAFTETLEEGKVILEKIWSQIAEEFKDYDEHLIFEGQNEPRKNDTPVEWNGGDQEGWDVVNEMNAVFLKTIRSSGGNNIKRHLMIPPYAAAVNEKSLKNFNFPKDDDKVIASGHAYSPYNFALNNGAGAVEVFDKSGMSELDWNVNLIKKTFIDKDIPVIMGEYGAMNRENEEERAKWAEYYMEKVTALGIPQVWWDNGVFEGEGERFGLIDRKNLKIVYPSIVAALQKGKGLEVNVLHAIEESTECWAEKLGYQCCSPNNTRVVVTDESGKWGVENSDWCGIVETKDKCWSLPYGYKCCDHCRVLTKDESGKWGEMNGEWCGIDTNKCKN</sequence>
<evidence type="ECO:0000256" key="2">
    <source>
        <dbReference type="ARBA" id="ARBA00022729"/>
    </source>
</evidence>
<keyword evidence="3" id="KW-0677">Repeat</keyword>
<feature type="domain" description="CBM10" evidence="8">
    <location>
        <begin position="464"/>
        <end position="502"/>
    </location>
</feature>
<dbReference type="EMBL" id="AF165266">
    <property type="protein sequence ID" value="AAD43818.1"/>
    <property type="molecule type" value="mRNA"/>
</dbReference>
<dbReference type="InterPro" id="IPR017853">
    <property type="entry name" value="GH"/>
</dbReference>
<dbReference type="PANTHER" id="PTHR31297:SF17">
    <property type="entry name" value="ENDOGLUCANASE"/>
    <property type="match status" value="1"/>
</dbReference>
<dbReference type="SMR" id="Q9Y870"/>
<evidence type="ECO:0000256" key="6">
    <source>
        <dbReference type="RuleBase" id="RU361153"/>
    </source>
</evidence>
<dbReference type="SUPFAM" id="SSF51445">
    <property type="entry name" value="(Trans)glycosidases"/>
    <property type="match status" value="1"/>
</dbReference>
<dbReference type="InterPro" id="IPR018087">
    <property type="entry name" value="Glyco_hydro_5_CS"/>
</dbReference>
<dbReference type="PANTHER" id="PTHR31297">
    <property type="entry name" value="GLUCAN ENDO-1,6-BETA-GLUCOSIDASE B"/>
    <property type="match status" value="1"/>
</dbReference>